<dbReference type="EMBL" id="KE747817">
    <property type="protein sequence ID" value="RMZ69034.1"/>
    <property type="molecule type" value="Genomic_DNA"/>
</dbReference>
<accession>A0A3M7M3R8</accession>
<dbReference type="Proteomes" id="UP000265663">
    <property type="component" value="Unassembled WGS sequence"/>
</dbReference>
<keyword evidence="2" id="KW-1185">Reference proteome</keyword>
<gene>
    <name evidence="1" type="ORF">GMOD_00002940</name>
</gene>
<proteinExistence type="predicted"/>
<evidence type="ECO:0000313" key="1">
    <source>
        <dbReference type="EMBL" id="RMZ69034.1"/>
    </source>
</evidence>
<protein>
    <submittedName>
        <fullName evidence="1">Uncharacterized protein</fullName>
    </submittedName>
</protein>
<organism evidence="1 2">
    <name type="scientific">Pyrenophora seminiperda CCB06</name>
    <dbReference type="NCBI Taxonomy" id="1302712"/>
    <lineage>
        <taxon>Eukaryota</taxon>
        <taxon>Fungi</taxon>
        <taxon>Dikarya</taxon>
        <taxon>Ascomycota</taxon>
        <taxon>Pezizomycotina</taxon>
        <taxon>Dothideomycetes</taxon>
        <taxon>Pleosporomycetidae</taxon>
        <taxon>Pleosporales</taxon>
        <taxon>Pleosporineae</taxon>
        <taxon>Pleosporaceae</taxon>
        <taxon>Pyrenophora</taxon>
    </lineage>
</organism>
<name>A0A3M7M3R8_9PLEO</name>
<evidence type="ECO:0000313" key="2">
    <source>
        <dbReference type="Proteomes" id="UP000265663"/>
    </source>
</evidence>
<reference evidence="1 2" key="1">
    <citation type="journal article" date="2014" name="PLoS ONE">
        <title>De novo Genome Assembly of the Fungal Plant Pathogen Pyrenophora semeniperda.</title>
        <authorList>
            <person name="Soliai M.M."/>
            <person name="Meyer S.E."/>
            <person name="Udall J.A."/>
            <person name="Elzinga D.E."/>
            <person name="Hermansen R.A."/>
            <person name="Bodily P.M."/>
            <person name="Hart A.A."/>
            <person name="Coleman C.E."/>
        </authorList>
    </citation>
    <scope>NUCLEOTIDE SEQUENCE [LARGE SCALE GENOMIC DNA]</scope>
    <source>
        <strain evidence="1 2">CCB06</strain>
        <tissue evidence="1">Mycelium</tissue>
    </source>
</reference>
<sequence>MSKNHQPNEGGM</sequence>